<feature type="transmembrane region" description="Helical" evidence="1">
    <location>
        <begin position="21"/>
        <end position="39"/>
    </location>
</feature>
<evidence type="ECO:0000256" key="1">
    <source>
        <dbReference type="SAM" id="Phobius"/>
    </source>
</evidence>
<dbReference type="AlphaFoldDB" id="A0A090RZC0"/>
<evidence type="ECO:0000313" key="2">
    <source>
        <dbReference type="EMBL" id="GAL20820.1"/>
    </source>
</evidence>
<dbReference type="Proteomes" id="UP000029228">
    <property type="component" value="Unassembled WGS sequence"/>
</dbReference>
<keyword evidence="3" id="KW-1185">Reference proteome</keyword>
<organism evidence="2 3">
    <name type="scientific">Vibrio maritimus</name>
    <dbReference type="NCBI Taxonomy" id="990268"/>
    <lineage>
        <taxon>Bacteria</taxon>
        <taxon>Pseudomonadati</taxon>
        <taxon>Pseudomonadota</taxon>
        <taxon>Gammaproteobacteria</taxon>
        <taxon>Vibrionales</taxon>
        <taxon>Vibrionaceae</taxon>
        <taxon>Vibrio</taxon>
    </lineage>
</organism>
<protein>
    <submittedName>
        <fullName evidence="2">DoxX family protein</fullName>
    </submittedName>
</protein>
<comment type="caution">
    <text evidence="2">The sequence shown here is derived from an EMBL/GenBank/DDBJ whole genome shotgun (WGS) entry which is preliminary data.</text>
</comment>
<evidence type="ECO:0000313" key="3">
    <source>
        <dbReference type="Proteomes" id="UP000029228"/>
    </source>
</evidence>
<dbReference type="STRING" id="990268.JCM19235_3822"/>
<sequence length="56" mass="6295">MIKSVITWYDNLIEKCRKIDFLVLLSIRLFLVPVIFVGARSKVLAMPAPSHGLALP</sequence>
<reference evidence="2 3" key="2">
    <citation type="submission" date="2014-09" db="EMBL/GenBank/DDBJ databases">
        <authorList>
            <consortium name="NBRP consortium"/>
            <person name="Sawabe T."/>
            <person name="Meirelles P."/>
            <person name="Nakanishi M."/>
            <person name="Sayaka M."/>
            <person name="Hattori M."/>
            <person name="Ohkuma M."/>
        </authorList>
    </citation>
    <scope>NUCLEOTIDE SEQUENCE [LARGE SCALE GENOMIC DNA]</scope>
    <source>
        <strain evidence="3">JCM19235</strain>
    </source>
</reference>
<accession>A0A090RZC0</accession>
<proteinExistence type="predicted"/>
<dbReference type="EMBL" id="BBMR01000006">
    <property type="protein sequence ID" value="GAL20820.1"/>
    <property type="molecule type" value="Genomic_DNA"/>
</dbReference>
<gene>
    <name evidence="2" type="ORF">JCM19235_3822</name>
</gene>
<reference evidence="2 3" key="1">
    <citation type="submission" date="2014-09" db="EMBL/GenBank/DDBJ databases">
        <title>Vibrio maritimus JCM 19235. (C45) whole genome shotgun sequence.</title>
        <authorList>
            <person name="Sawabe T."/>
            <person name="Meirelles P."/>
            <person name="Nakanishi M."/>
            <person name="Sayaka M."/>
            <person name="Hattori M."/>
            <person name="Ohkuma M."/>
        </authorList>
    </citation>
    <scope>NUCLEOTIDE SEQUENCE [LARGE SCALE GENOMIC DNA]</scope>
    <source>
        <strain evidence="3">JCM19235</strain>
    </source>
</reference>
<name>A0A090RZC0_9VIBR</name>
<keyword evidence="1" id="KW-1133">Transmembrane helix</keyword>
<keyword evidence="1" id="KW-0812">Transmembrane</keyword>
<keyword evidence="1" id="KW-0472">Membrane</keyword>